<dbReference type="InterPro" id="IPR002893">
    <property type="entry name" value="Znf_MYND"/>
</dbReference>
<name>A0A3N4KDY3_9PEZI</name>
<dbReference type="Pfam" id="PF01753">
    <property type="entry name" value="zf-MYND"/>
    <property type="match status" value="1"/>
</dbReference>
<evidence type="ECO:0000256" key="1">
    <source>
        <dbReference type="ARBA" id="ARBA00022723"/>
    </source>
</evidence>
<evidence type="ECO:0000259" key="5">
    <source>
        <dbReference type="PROSITE" id="PS50865"/>
    </source>
</evidence>
<organism evidence="6 7">
    <name type="scientific">Morchella conica CCBAS932</name>
    <dbReference type="NCBI Taxonomy" id="1392247"/>
    <lineage>
        <taxon>Eukaryota</taxon>
        <taxon>Fungi</taxon>
        <taxon>Dikarya</taxon>
        <taxon>Ascomycota</taxon>
        <taxon>Pezizomycotina</taxon>
        <taxon>Pezizomycetes</taxon>
        <taxon>Pezizales</taxon>
        <taxon>Morchellaceae</taxon>
        <taxon>Morchella</taxon>
    </lineage>
</organism>
<feature type="domain" description="MYND-type" evidence="5">
    <location>
        <begin position="403"/>
        <end position="440"/>
    </location>
</feature>
<dbReference type="SUPFAM" id="SSF144232">
    <property type="entry name" value="HIT/MYND zinc finger-like"/>
    <property type="match status" value="1"/>
</dbReference>
<dbReference type="EMBL" id="ML119180">
    <property type="protein sequence ID" value="RPB07559.1"/>
    <property type="molecule type" value="Genomic_DNA"/>
</dbReference>
<dbReference type="Gene3D" id="3.10.290.30">
    <property type="entry name" value="MM3350-like"/>
    <property type="match status" value="1"/>
</dbReference>
<accession>A0A3N4KDY3</accession>
<dbReference type="Pfam" id="PF07929">
    <property type="entry name" value="PRiA4_ORF3"/>
    <property type="match status" value="1"/>
</dbReference>
<dbReference type="STRING" id="1392247.A0A3N4KDY3"/>
<gene>
    <name evidence="6" type="ORF">P167DRAFT_579164</name>
</gene>
<dbReference type="OrthoDB" id="432970at2759"/>
<dbReference type="AlphaFoldDB" id="A0A3N4KDY3"/>
<evidence type="ECO:0000256" key="4">
    <source>
        <dbReference type="PROSITE-ProRule" id="PRU00134"/>
    </source>
</evidence>
<evidence type="ECO:0000256" key="2">
    <source>
        <dbReference type="ARBA" id="ARBA00022771"/>
    </source>
</evidence>
<reference evidence="6 7" key="1">
    <citation type="journal article" date="2018" name="Nat. Ecol. Evol.">
        <title>Pezizomycetes genomes reveal the molecular basis of ectomycorrhizal truffle lifestyle.</title>
        <authorList>
            <person name="Murat C."/>
            <person name="Payen T."/>
            <person name="Noel B."/>
            <person name="Kuo A."/>
            <person name="Morin E."/>
            <person name="Chen J."/>
            <person name="Kohler A."/>
            <person name="Krizsan K."/>
            <person name="Balestrini R."/>
            <person name="Da Silva C."/>
            <person name="Montanini B."/>
            <person name="Hainaut M."/>
            <person name="Levati E."/>
            <person name="Barry K.W."/>
            <person name="Belfiori B."/>
            <person name="Cichocki N."/>
            <person name="Clum A."/>
            <person name="Dockter R.B."/>
            <person name="Fauchery L."/>
            <person name="Guy J."/>
            <person name="Iotti M."/>
            <person name="Le Tacon F."/>
            <person name="Lindquist E.A."/>
            <person name="Lipzen A."/>
            <person name="Malagnac F."/>
            <person name="Mello A."/>
            <person name="Molinier V."/>
            <person name="Miyauchi S."/>
            <person name="Poulain J."/>
            <person name="Riccioni C."/>
            <person name="Rubini A."/>
            <person name="Sitrit Y."/>
            <person name="Splivallo R."/>
            <person name="Traeger S."/>
            <person name="Wang M."/>
            <person name="Zifcakova L."/>
            <person name="Wipf D."/>
            <person name="Zambonelli A."/>
            <person name="Paolocci F."/>
            <person name="Nowrousian M."/>
            <person name="Ottonello S."/>
            <person name="Baldrian P."/>
            <person name="Spatafora J.W."/>
            <person name="Henrissat B."/>
            <person name="Nagy L.G."/>
            <person name="Aury J.M."/>
            <person name="Wincker P."/>
            <person name="Grigoriev I.V."/>
            <person name="Bonfante P."/>
            <person name="Martin F.M."/>
        </authorList>
    </citation>
    <scope>NUCLEOTIDE SEQUENCE [LARGE SCALE GENOMIC DNA]</scope>
    <source>
        <strain evidence="6 7">CCBAS932</strain>
    </source>
</reference>
<dbReference type="GO" id="GO:0008270">
    <property type="term" value="F:zinc ion binding"/>
    <property type="evidence" value="ECO:0007669"/>
    <property type="project" value="UniProtKB-KW"/>
</dbReference>
<evidence type="ECO:0000313" key="7">
    <source>
        <dbReference type="Proteomes" id="UP000277580"/>
    </source>
</evidence>
<dbReference type="Gene3D" id="6.10.140.2220">
    <property type="match status" value="1"/>
</dbReference>
<evidence type="ECO:0000313" key="6">
    <source>
        <dbReference type="EMBL" id="RPB07559.1"/>
    </source>
</evidence>
<dbReference type="PROSITE" id="PS50865">
    <property type="entry name" value="ZF_MYND_2"/>
    <property type="match status" value="1"/>
</dbReference>
<dbReference type="InParanoid" id="A0A3N4KDY3"/>
<dbReference type="Proteomes" id="UP000277580">
    <property type="component" value="Unassembled WGS sequence"/>
</dbReference>
<keyword evidence="3" id="KW-0862">Zinc</keyword>
<keyword evidence="1" id="KW-0479">Metal-binding</keyword>
<dbReference type="SUPFAM" id="SSF159941">
    <property type="entry name" value="MM3350-like"/>
    <property type="match status" value="1"/>
</dbReference>
<dbReference type="PROSITE" id="PS01360">
    <property type="entry name" value="ZF_MYND_1"/>
    <property type="match status" value="1"/>
</dbReference>
<evidence type="ECO:0000256" key="3">
    <source>
        <dbReference type="ARBA" id="ARBA00022833"/>
    </source>
</evidence>
<protein>
    <recommendedName>
        <fullName evidence="5">MYND-type domain-containing protein</fullName>
    </recommendedName>
</protein>
<keyword evidence="7" id="KW-1185">Reference proteome</keyword>
<dbReference type="InterPro" id="IPR024047">
    <property type="entry name" value="MM3350-like_sf"/>
</dbReference>
<proteinExistence type="predicted"/>
<keyword evidence="2 4" id="KW-0863">Zinc-finger</keyword>
<sequence>MFNPPPYPHKLSGKRYWVEIDKEDDLSGLHRAYLSGKILVRTNAFSSLKIDLAAIILDPSFFKPEVNKQTGRFETWGINQLKAGEAGNKDDPPQYLKREARVAHLYKDKETPQTQFITYLAMKKMKELKEARITHQRNRRDYMLEITMPEIKDGQGKHYISRSIKVSGGLRSRNYHGYLFTDHKDGSLFGPRDSNHVDMVNMYKHGHEYIPDDLFTIGDILENSKSTLGYLYDLGDDWVHHIAVEAIFPEADSDGSFVFLDGKGACPAEDMGGGDWKHTLEALERAPEDRFLNRQIGGALNYRGTEGTKSPDWFFDPHRFDMDEAALRVKDSISSRTSMPAGAKINVLLPTTAEGHFRGTGDCRGNYPRKSRAIYTEHTLHGYVGYIMEVIRDGPEPRNSAICDECGRPNTLKRCKICNSAWYCSARCQRRRWPNHKIQCRPRNEAHISSLLKALTLGSDSGTSASVVSTSMVSASPVAAATAASLGSLGSMASLDSLGSMGSMDQIDSLASNSTFDE</sequence>
<dbReference type="InterPro" id="IPR012912">
    <property type="entry name" value="Plasmid_pRiA4b_Orf3-like"/>
</dbReference>